<keyword evidence="6" id="KW-1185">Reference proteome</keyword>
<dbReference type="InterPro" id="IPR036388">
    <property type="entry name" value="WH-like_DNA-bd_sf"/>
</dbReference>
<dbReference type="InterPro" id="IPR036390">
    <property type="entry name" value="WH_DNA-bd_sf"/>
</dbReference>
<dbReference type="InterPro" id="IPR000524">
    <property type="entry name" value="Tscrpt_reg_HTH_GntR"/>
</dbReference>
<accession>A0A368XUR1</accession>
<dbReference type="RefSeq" id="WP_114468881.1">
    <property type="nucleotide sequence ID" value="NZ_QPJK01000004.1"/>
</dbReference>
<dbReference type="SUPFAM" id="SSF46785">
    <property type="entry name" value="Winged helix' DNA-binding domain"/>
    <property type="match status" value="1"/>
</dbReference>
<evidence type="ECO:0000313" key="6">
    <source>
        <dbReference type="Proteomes" id="UP000252884"/>
    </source>
</evidence>
<proteinExistence type="predicted"/>
<gene>
    <name evidence="5" type="ORF">DES41_104512</name>
</gene>
<dbReference type="PROSITE" id="PS50949">
    <property type="entry name" value="HTH_GNTR"/>
    <property type="match status" value="1"/>
</dbReference>
<dbReference type="Gene3D" id="1.20.120.530">
    <property type="entry name" value="GntR ligand-binding domain-like"/>
    <property type="match status" value="1"/>
</dbReference>
<evidence type="ECO:0000256" key="1">
    <source>
        <dbReference type="ARBA" id="ARBA00023015"/>
    </source>
</evidence>
<dbReference type="InterPro" id="IPR011711">
    <property type="entry name" value="GntR_C"/>
</dbReference>
<protein>
    <submittedName>
        <fullName evidence="5">GntR family transcriptional regulator</fullName>
    </submittedName>
</protein>
<dbReference type="InterPro" id="IPR008920">
    <property type="entry name" value="TF_FadR/GntR_C"/>
</dbReference>
<dbReference type="Pfam" id="PF07729">
    <property type="entry name" value="FCD"/>
    <property type="match status" value="1"/>
</dbReference>
<organism evidence="5 6">
    <name type="scientific">Pseudorhodoferax soli</name>
    <dbReference type="NCBI Taxonomy" id="545864"/>
    <lineage>
        <taxon>Bacteria</taxon>
        <taxon>Pseudomonadati</taxon>
        <taxon>Pseudomonadota</taxon>
        <taxon>Betaproteobacteria</taxon>
        <taxon>Burkholderiales</taxon>
        <taxon>Comamonadaceae</taxon>
    </lineage>
</organism>
<dbReference type="AlphaFoldDB" id="A0A368XUR1"/>
<dbReference type="PANTHER" id="PTHR43537">
    <property type="entry name" value="TRANSCRIPTIONAL REGULATOR, GNTR FAMILY"/>
    <property type="match status" value="1"/>
</dbReference>
<dbReference type="SUPFAM" id="SSF48008">
    <property type="entry name" value="GntR ligand-binding domain-like"/>
    <property type="match status" value="1"/>
</dbReference>
<dbReference type="EMBL" id="QPJK01000004">
    <property type="protein sequence ID" value="RCW71692.1"/>
    <property type="molecule type" value="Genomic_DNA"/>
</dbReference>
<keyword evidence="3" id="KW-0804">Transcription</keyword>
<dbReference type="PANTHER" id="PTHR43537:SF49">
    <property type="entry name" value="TRANSCRIPTIONAL REGULATORY PROTEIN"/>
    <property type="match status" value="1"/>
</dbReference>
<dbReference type="GO" id="GO:0003677">
    <property type="term" value="F:DNA binding"/>
    <property type="evidence" value="ECO:0007669"/>
    <property type="project" value="UniProtKB-KW"/>
</dbReference>
<dbReference type="GO" id="GO:0003700">
    <property type="term" value="F:DNA-binding transcription factor activity"/>
    <property type="evidence" value="ECO:0007669"/>
    <property type="project" value="InterPro"/>
</dbReference>
<dbReference type="Pfam" id="PF00392">
    <property type="entry name" value="GntR"/>
    <property type="match status" value="1"/>
</dbReference>
<keyword evidence="1" id="KW-0805">Transcription regulation</keyword>
<keyword evidence="2" id="KW-0238">DNA-binding</keyword>
<comment type="caution">
    <text evidence="5">The sequence shown here is derived from an EMBL/GenBank/DDBJ whole genome shotgun (WGS) entry which is preliminary data.</text>
</comment>
<name>A0A368XUR1_9BURK</name>
<dbReference type="SMART" id="SM00345">
    <property type="entry name" value="HTH_GNTR"/>
    <property type="match status" value="1"/>
</dbReference>
<evidence type="ECO:0000256" key="3">
    <source>
        <dbReference type="ARBA" id="ARBA00023163"/>
    </source>
</evidence>
<feature type="domain" description="HTH gntR-type" evidence="4">
    <location>
        <begin position="21"/>
        <end position="88"/>
    </location>
</feature>
<evidence type="ECO:0000313" key="5">
    <source>
        <dbReference type="EMBL" id="RCW71692.1"/>
    </source>
</evidence>
<evidence type="ECO:0000256" key="2">
    <source>
        <dbReference type="ARBA" id="ARBA00023125"/>
    </source>
</evidence>
<sequence>MAPSPDSDANTAAVDAAPPPANDLAAIVATLEEDIVFGRLHPRERLVEDELIERFGAKRHVVREALATLDRMGLLERRKNIGALVRHFSAQEVAQLYALRELLETEAARQIPLPVPAEQLQALVAVQQQHDAAVDSQDPRRVFRANLLFHRALFALTGNAVLQQAITEYARQTHPIRFASLVSPEYRERARAEHWQMIEALQRADRTTLVRLCAAHLPPSRDAYLAANQLRFGA</sequence>
<dbReference type="SMART" id="SM00895">
    <property type="entry name" value="FCD"/>
    <property type="match status" value="1"/>
</dbReference>
<reference evidence="5 6" key="1">
    <citation type="submission" date="2018-07" db="EMBL/GenBank/DDBJ databases">
        <title>Genomic Encyclopedia of Type Strains, Phase IV (KMG-IV): sequencing the most valuable type-strain genomes for metagenomic binning, comparative biology and taxonomic classification.</title>
        <authorList>
            <person name="Goeker M."/>
        </authorList>
    </citation>
    <scope>NUCLEOTIDE SEQUENCE [LARGE SCALE GENOMIC DNA]</scope>
    <source>
        <strain evidence="5 6">DSM 21634</strain>
    </source>
</reference>
<dbReference type="Proteomes" id="UP000252884">
    <property type="component" value="Unassembled WGS sequence"/>
</dbReference>
<dbReference type="Gene3D" id="1.10.10.10">
    <property type="entry name" value="Winged helix-like DNA-binding domain superfamily/Winged helix DNA-binding domain"/>
    <property type="match status" value="1"/>
</dbReference>
<evidence type="ECO:0000259" key="4">
    <source>
        <dbReference type="PROSITE" id="PS50949"/>
    </source>
</evidence>
<dbReference type="OrthoDB" id="8903404at2"/>